<dbReference type="EC" id="3.1.11.6" evidence="5"/>
<dbReference type="CDD" id="cd04489">
    <property type="entry name" value="ExoVII_LU_OBF"/>
    <property type="match status" value="1"/>
</dbReference>
<dbReference type="InterPro" id="IPR025824">
    <property type="entry name" value="OB-fold_nuc-bd_dom"/>
</dbReference>
<keyword evidence="1 5" id="KW-0963">Cytoplasm</keyword>
<evidence type="ECO:0000256" key="6">
    <source>
        <dbReference type="RuleBase" id="RU004355"/>
    </source>
</evidence>
<dbReference type="Pfam" id="PF13742">
    <property type="entry name" value="tRNA_anti_2"/>
    <property type="match status" value="1"/>
</dbReference>
<dbReference type="GO" id="GO:0008855">
    <property type="term" value="F:exodeoxyribonuclease VII activity"/>
    <property type="evidence" value="ECO:0007669"/>
    <property type="project" value="UniProtKB-UniRule"/>
</dbReference>
<evidence type="ECO:0000256" key="2">
    <source>
        <dbReference type="ARBA" id="ARBA00022722"/>
    </source>
</evidence>
<dbReference type="PANTHER" id="PTHR30008">
    <property type="entry name" value="EXODEOXYRIBONUCLEASE 7 LARGE SUBUNIT"/>
    <property type="match status" value="1"/>
</dbReference>
<evidence type="ECO:0000256" key="3">
    <source>
        <dbReference type="ARBA" id="ARBA00022801"/>
    </source>
</evidence>
<dbReference type="EMBL" id="DTPE01000104">
    <property type="protein sequence ID" value="HGE74984.1"/>
    <property type="molecule type" value="Genomic_DNA"/>
</dbReference>
<reference evidence="9" key="1">
    <citation type="journal article" date="2020" name="mSystems">
        <title>Genome- and Community-Level Interaction Insights into Carbon Utilization and Element Cycling Functions of Hydrothermarchaeota in Hydrothermal Sediment.</title>
        <authorList>
            <person name="Zhou Z."/>
            <person name="Liu Y."/>
            <person name="Xu W."/>
            <person name="Pan J."/>
            <person name="Luo Z.H."/>
            <person name="Li M."/>
        </authorList>
    </citation>
    <scope>NUCLEOTIDE SEQUENCE [LARGE SCALE GENOMIC DNA]</scope>
    <source>
        <strain evidence="9">SpSt-966</strain>
    </source>
</reference>
<dbReference type="GO" id="GO:0005737">
    <property type="term" value="C:cytoplasm"/>
    <property type="evidence" value="ECO:0007669"/>
    <property type="project" value="UniProtKB-SubCell"/>
</dbReference>
<gene>
    <name evidence="5 9" type="primary">xseA</name>
    <name evidence="9" type="ORF">ENX73_02535</name>
</gene>
<comment type="function">
    <text evidence="5">Bidirectionally degrades single-stranded DNA into large acid-insoluble oligonucleotides, which are then degraded further into small acid-soluble oligonucleotides.</text>
</comment>
<evidence type="ECO:0000259" key="8">
    <source>
        <dbReference type="Pfam" id="PF13742"/>
    </source>
</evidence>
<name>A0A7V3RE87_9BACT</name>
<dbReference type="InterPro" id="IPR020579">
    <property type="entry name" value="Exonuc_VII_lsu_C"/>
</dbReference>
<organism evidence="9">
    <name type="scientific">Mesoaciditoga lauensis</name>
    <dbReference type="NCBI Taxonomy" id="1495039"/>
    <lineage>
        <taxon>Bacteria</taxon>
        <taxon>Thermotogati</taxon>
        <taxon>Thermotogota</taxon>
        <taxon>Thermotogae</taxon>
        <taxon>Mesoaciditogales</taxon>
        <taxon>Mesoaciditogaceae</taxon>
        <taxon>Mesoaciditoga</taxon>
    </lineage>
</organism>
<dbReference type="NCBIfam" id="TIGR00237">
    <property type="entry name" value="xseA"/>
    <property type="match status" value="1"/>
</dbReference>
<dbReference type="InterPro" id="IPR003753">
    <property type="entry name" value="Exonuc_VII_L"/>
</dbReference>
<proteinExistence type="inferred from homology"/>
<protein>
    <recommendedName>
        <fullName evidence="5">Exodeoxyribonuclease 7 large subunit</fullName>
        <ecNumber evidence="5">3.1.11.6</ecNumber>
    </recommendedName>
    <alternativeName>
        <fullName evidence="5">Exodeoxyribonuclease VII large subunit</fullName>
        <shortName evidence="5">Exonuclease VII large subunit</shortName>
    </alternativeName>
</protein>
<feature type="domain" description="OB-fold nucleic acid binding" evidence="8">
    <location>
        <begin position="8"/>
        <end position="100"/>
    </location>
</feature>
<comment type="subunit">
    <text evidence="5">Heterooligomer composed of large and small subunits.</text>
</comment>
<dbReference type="GO" id="GO:0009318">
    <property type="term" value="C:exodeoxyribonuclease VII complex"/>
    <property type="evidence" value="ECO:0007669"/>
    <property type="project" value="UniProtKB-UniRule"/>
</dbReference>
<dbReference type="Pfam" id="PF02601">
    <property type="entry name" value="Exonuc_VII_L"/>
    <property type="match status" value="1"/>
</dbReference>
<comment type="similarity">
    <text evidence="5 6">Belongs to the XseA family.</text>
</comment>
<comment type="subcellular location">
    <subcellularLocation>
        <location evidence="5 6">Cytoplasm</location>
    </subcellularLocation>
</comment>
<evidence type="ECO:0000259" key="7">
    <source>
        <dbReference type="Pfam" id="PF02601"/>
    </source>
</evidence>
<comment type="caution">
    <text evidence="9">The sequence shown here is derived from an EMBL/GenBank/DDBJ whole genome shotgun (WGS) entry which is preliminary data.</text>
</comment>
<dbReference type="PANTHER" id="PTHR30008:SF0">
    <property type="entry name" value="EXODEOXYRIBONUCLEASE 7 LARGE SUBUNIT"/>
    <property type="match status" value="1"/>
</dbReference>
<comment type="catalytic activity">
    <reaction evidence="5 6">
        <text>Exonucleolytic cleavage in either 5'- to 3'- or 3'- to 5'-direction to yield nucleoside 5'-phosphates.</text>
        <dbReference type="EC" id="3.1.11.6"/>
    </reaction>
</comment>
<evidence type="ECO:0000256" key="4">
    <source>
        <dbReference type="ARBA" id="ARBA00022839"/>
    </source>
</evidence>
<evidence type="ECO:0000313" key="9">
    <source>
        <dbReference type="EMBL" id="HGE74984.1"/>
    </source>
</evidence>
<feature type="domain" description="Exonuclease VII large subunit C-terminal" evidence="7">
    <location>
        <begin position="127"/>
        <end position="434"/>
    </location>
</feature>
<keyword evidence="4 5" id="KW-0269">Exonuclease</keyword>
<dbReference type="GO" id="GO:0003676">
    <property type="term" value="F:nucleic acid binding"/>
    <property type="evidence" value="ECO:0007669"/>
    <property type="project" value="InterPro"/>
</dbReference>
<dbReference type="HAMAP" id="MF_00378">
    <property type="entry name" value="Exonuc_7_L"/>
    <property type="match status" value="1"/>
</dbReference>
<dbReference type="GO" id="GO:0006308">
    <property type="term" value="P:DNA catabolic process"/>
    <property type="evidence" value="ECO:0007669"/>
    <property type="project" value="UniProtKB-UniRule"/>
</dbReference>
<sequence length="448" mass="50696">MQEIEMGVADLTKRVILALERDELLNDVTVRGELSNFKYSGPHAYFSMKEGDYLLNCVMFNAIYKMQNREIRDGAVVKASGSIKVYSKKGYYQLYAESIREGTDYGELYKKLEALKLKLTKAGIFDKPKKQIPLFPKQIAVVSSKTSAAFHDVVKTVRKRYPITSILLFHTSVQGKDASSELVKALDAADRSGSDVVLLVRGGGSIEDLWNFNEEIVVKKVYDMKTPVISGVGHEVDFTLVDYVADFRAPTPTGAAERATPDILDLKKHLNSEIQGISSRIASKLNETKRLLEMSKGRLNLLSPSRILLFQRERIEGFLDDVEKMMKLSIRTKRNLLLRDGDALGHSKVIRTIEFMPERLDSKIGTIKNMVGKRLDMKRNDLEKAELSLNTYDPMQPLKRGYAMIFKGDKLVRSIFEIKMADEIETLLADGKILSKVEEIKDGREKNR</sequence>
<keyword evidence="2 5" id="KW-0540">Nuclease</keyword>
<dbReference type="AlphaFoldDB" id="A0A7V3RE87"/>
<keyword evidence="3 5" id="KW-0378">Hydrolase</keyword>
<accession>A0A7V3RE87</accession>
<evidence type="ECO:0000256" key="1">
    <source>
        <dbReference type="ARBA" id="ARBA00022490"/>
    </source>
</evidence>
<evidence type="ECO:0000256" key="5">
    <source>
        <dbReference type="HAMAP-Rule" id="MF_00378"/>
    </source>
</evidence>